<dbReference type="AlphaFoldDB" id="A0A9N9J433"/>
<proteinExistence type="predicted"/>
<keyword evidence="2" id="KW-1185">Reference proteome</keyword>
<dbReference type="EMBL" id="CAJVPQ010024195">
    <property type="protein sequence ID" value="CAG8764321.1"/>
    <property type="molecule type" value="Genomic_DNA"/>
</dbReference>
<dbReference type="Proteomes" id="UP000789570">
    <property type="component" value="Unassembled WGS sequence"/>
</dbReference>
<reference evidence="1" key="1">
    <citation type="submission" date="2021-06" db="EMBL/GenBank/DDBJ databases">
        <authorList>
            <person name="Kallberg Y."/>
            <person name="Tangrot J."/>
            <person name="Rosling A."/>
        </authorList>
    </citation>
    <scope>NUCLEOTIDE SEQUENCE</scope>
    <source>
        <strain evidence="1">UK204</strain>
    </source>
</reference>
<feature type="non-terminal residue" evidence="1">
    <location>
        <position position="1"/>
    </location>
</feature>
<organism evidence="1 2">
    <name type="scientific">Funneliformis caledonium</name>
    <dbReference type="NCBI Taxonomy" id="1117310"/>
    <lineage>
        <taxon>Eukaryota</taxon>
        <taxon>Fungi</taxon>
        <taxon>Fungi incertae sedis</taxon>
        <taxon>Mucoromycota</taxon>
        <taxon>Glomeromycotina</taxon>
        <taxon>Glomeromycetes</taxon>
        <taxon>Glomerales</taxon>
        <taxon>Glomeraceae</taxon>
        <taxon>Funneliformis</taxon>
    </lineage>
</organism>
<gene>
    <name evidence="1" type="ORF">FCALED_LOCUS17130</name>
</gene>
<accession>A0A9N9J433</accession>
<comment type="caution">
    <text evidence="1">The sequence shown here is derived from an EMBL/GenBank/DDBJ whole genome shotgun (WGS) entry which is preliminary data.</text>
</comment>
<sequence>FIAENTNANIQFTTNYSDSNIALVIVFNVNVNERVNIMEYRNIDN</sequence>
<protein>
    <submittedName>
        <fullName evidence="1">3404_t:CDS:1</fullName>
    </submittedName>
</protein>
<name>A0A9N9J433_9GLOM</name>
<evidence type="ECO:0000313" key="1">
    <source>
        <dbReference type="EMBL" id="CAG8764321.1"/>
    </source>
</evidence>
<evidence type="ECO:0000313" key="2">
    <source>
        <dbReference type="Proteomes" id="UP000789570"/>
    </source>
</evidence>